<name>A0A067TPX4_GALM3</name>
<proteinExistence type="predicted"/>
<dbReference type="AlphaFoldDB" id="A0A067TPX4"/>
<dbReference type="HOGENOM" id="CLU_067606_0_0_1"/>
<evidence type="ECO:0000313" key="1">
    <source>
        <dbReference type="EMBL" id="KDR81008.1"/>
    </source>
</evidence>
<dbReference type="EMBL" id="KL142371">
    <property type="protein sequence ID" value="KDR81008.1"/>
    <property type="molecule type" value="Genomic_DNA"/>
</dbReference>
<keyword evidence="2" id="KW-1185">Reference proteome</keyword>
<sequence length="339" mass="39449">MENTAALSLPVELQCHIFKFCSSSSLASLALVHTSYRVEAEREIYRTVTLSLAEPKIDPKVLGCLETLTINRKKTALVQSLAVTYPGEGRWTEENFNFVDLLAKRVSLMKSLLDLRMYIGFRQHGKQPDLRDYIRKVLRDDRFRLHTLYCDPEIDIPAIVTHQPDLKIIGVYDNLDQNFTHNNLMKLRATGSPFPIIFALYREGETNPGYLNRVCIFPVFYPDNPLLCRAVAESLDQDQSYPRATASEKVDSFRIYLKEFSDIPRIRDIVNDMVQHFPNVNYLRFYIIRPHHIEHPEIKDILSLVPKLKQVNFCSWYDNEDEELAELPEEVKYFLTTSR</sequence>
<dbReference type="Proteomes" id="UP000027222">
    <property type="component" value="Unassembled WGS sequence"/>
</dbReference>
<accession>A0A067TPX4</accession>
<reference evidence="2" key="1">
    <citation type="journal article" date="2014" name="Proc. Natl. Acad. Sci. U.S.A.">
        <title>Extensive sampling of basidiomycete genomes demonstrates inadequacy of the white-rot/brown-rot paradigm for wood decay fungi.</title>
        <authorList>
            <person name="Riley R."/>
            <person name="Salamov A.A."/>
            <person name="Brown D.W."/>
            <person name="Nagy L.G."/>
            <person name="Floudas D."/>
            <person name="Held B.W."/>
            <person name="Levasseur A."/>
            <person name="Lombard V."/>
            <person name="Morin E."/>
            <person name="Otillar R."/>
            <person name="Lindquist E.A."/>
            <person name="Sun H."/>
            <person name="LaButti K.M."/>
            <person name="Schmutz J."/>
            <person name="Jabbour D."/>
            <person name="Luo H."/>
            <person name="Baker S.E."/>
            <person name="Pisabarro A.G."/>
            <person name="Walton J.D."/>
            <person name="Blanchette R.A."/>
            <person name="Henrissat B."/>
            <person name="Martin F."/>
            <person name="Cullen D."/>
            <person name="Hibbett D.S."/>
            <person name="Grigoriev I.V."/>
        </authorList>
    </citation>
    <scope>NUCLEOTIDE SEQUENCE [LARGE SCALE GENOMIC DNA]</scope>
    <source>
        <strain evidence="2">CBS 339.88</strain>
    </source>
</reference>
<dbReference type="OrthoDB" id="3070071at2759"/>
<evidence type="ECO:0000313" key="2">
    <source>
        <dbReference type="Proteomes" id="UP000027222"/>
    </source>
</evidence>
<gene>
    <name evidence="1" type="ORF">GALMADRAFT_153378</name>
</gene>
<organism evidence="1 2">
    <name type="scientific">Galerina marginata (strain CBS 339.88)</name>
    <dbReference type="NCBI Taxonomy" id="685588"/>
    <lineage>
        <taxon>Eukaryota</taxon>
        <taxon>Fungi</taxon>
        <taxon>Dikarya</taxon>
        <taxon>Basidiomycota</taxon>
        <taxon>Agaricomycotina</taxon>
        <taxon>Agaricomycetes</taxon>
        <taxon>Agaricomycetidae</taxon>
        <taxon>Agaricales</taxon>
        <taxon>Agaricineae</taxon>
        <taxon>Strophariaceae</taxon>
        <taxon>Galerina</taxon>
    </lineage>
</organism>
<protein>
    <submittedName>
        <fullName evidence="1">Uncharacterized protein</fullName>
    </submittedName>
</protein>